<dbReference type="RefSeq" id="WP_257770711.1">
    <property type="nucleotide sequence ID" value="NZ_CP102480.1"/>
</dbReference>
<evidence type="ECO:0000256" key="3">
    <source>
        <dbReference type="ARBA" id="ARBA00022723"/>
    </source>
</evidence>
<gene>
    <name evidence="9" type="ORF">NUH88_06310</name>
</gene>
<evidence type="ECO:0000256" key="6">
    <source>
        <dbReference type="ARBA" id="ARBA00023004"/>
    </source>
</evidence>
<dbReference type="Pfam" id="PF13183">
    <property type="entry name" value="Fer4_8"/>
    <property type="match status" value="1"/>
</dbReference>
<proteinExistence type="predicted"/>
<dbReference type="InterPro" id="IPR016169">
    <property type="entry name" value="FAD-bd_PCMH_sub2"/>
</dbReference>
<dbReference type="PANTHER" id="PTHR11748">
    <property type="entry name" value="D-LACTATE DEHYDROGENASE"/>
    <property type="match status" value="1"/>
</dbReference>
<dbReference type="Proteomes" id="UP001060336">
    <property type="component" value="Chromosome"/>
</dbReference>
<dbReference type="GO" id="GO:0004458">
    <property type="term" value="F:D-lactate dehydrogenase (cytochrome) activity"/>
    <property type="evidence" value="ECO:0007669"/>
    <property type="project" value="TreeGrafter"/>
</dbReference>
<dbReference type="Gene3D" id="1.10.45.10">
    <property type="entry name" value="Vanillyl-alcohol Oxidase, Chain A, domain 4"/>
    <property type="match status" value="1"/>
</dbReference>
<evidence type="ECO:0000256" key="2">
    <source>
        <dbReference type="ARBA" id="ARBA00022630"/>
    </source>
</evidence>
<evidence type="ECO:0000259" key="8">
    <source>
        <dbReference type="PROSITE" id="PS51387"/>
    </source>
</evidence>
<dbReference type="InterPro" id="IPR017896">
    <property type="entry name" value="4Fe4S_Fe-S-bd"/>
</dbReference>
<dbReference type="InterPro" id="IPR006094">
    <property type="entry name" value="Oxid_FAD_bind_N"/>
</dbReference>
<dbReference type="Pfam" id="PF02913">
    <property type="entry name" value="FAD-oxidase_C"/>
    <property type="match status" value="1"/>
</dbReference>
<dbReference type="GO" id="GO:0008720">
    <property type="term" value="F:D-lactate dehydrogenase (NAD+) activity"/>
    <property type="evidence" value="ECO:0007669"/>
    <property type="project" value="TreeGrafter"/>
</dbReference>
<feature type="domain" description="FAD-binding PCMH-type" evidence="8">
    <location>
        <begin position="40"/>
        <end position="265"/>
    </location>
</feature>
<evidence type="ECO:0000256" key="5">
    <source>
        <dbReference type="ARBA" id="ARBA00023002"/>
    </source>
</evidence>
<name>A0A9J7AVE0_9PROT</name>
<dbReference type="SUPFAM" id="SSF46548">
    <property type="entry name" value="alpha-helical ferredoxin"/>
    <property type="match status" value="1"/>
</dbReference>
<keyword evidence="7" id="KW-0411">Iron-sulfur</keyword>
<sequence length="968" mass="105873">MTAASSHDGTLAARLDRALEGEVLFDRFSRGRYSTDASIYQVEPVGVVVPRTQDDLIAAMEIGREAGVSLLPRGGGTSQCGQTVNHSLVMDCSKHLNRIVEIDPENMRAVVEPGIALDHLNAALKPYGLFFPVDVSTASRATIGGMTANNSCGGRSIHYGIMVDNVLSIDAVLPTGEQLHFGPVPGNLGAIEAEPRYRDLVQEMRAIAGREAAEIAEKFPKLMRRVGGYNINSVDPAGHNMASMLVGSEGTLAAFRQIELKLHRIPTHRVMGVCHFPTFYKAMDATQHIVKLKPHAVELIDRNMIELARDIPIFKPMIAEFVKGEPDSVLVVEFAGEDHAACVAQLRELEVLMADLGYPDAVVDATDVRLQATIGEVRKQGLNIMMSMKQAGKPVSFIEDCAVPLEDLAEFTDRLTKVFESHGTHGTWYAHASVGCLHVRPVLNMKEEGDVKRMRAIAEAAFDMVREYKGSHSGEHGDGIVRSEFHEKMFGQRLVKAFGDVKQAFDPAGTMNPGRIVNPPKMDDRSLFRFKPGYAPMKLETALDWSEWGGFSGAVEMCNNNGACRKRDAGVMCPSFRATQNEKDLTRGRANTLRLALSGQLGPEALVSEEMKETMELCVSCKGCKRECPTGVDMARMKVEFLHHYRKKHGLGLKDRLVSYLPRYAEAASRFDYLANARDVVPGLKGLSEWLLGFSAKRSLPVWSDAPFSGAEAEGGDPDESDGRDVVLLNDTFSTYFEPENLRAALRVLQRLGYRVHVVDPRAEGGRHLCCGRTFLASGLVDEAKTEARRMIAAYLPYIRRGIPVVGLEPSCLFTLRDEFKAMLPGAETDLVAEHALLFEEFIAREQKAGKISASFKPVARKALVHGHCHQKAFAAMGAVESALRLVPGMEVEVINSSCCGMAGAFGYEKKNLEVSMAMAERDLLPAVRAADGDTVLVADGTSCRHQIKDGAAREAVHVATILDRALA</sequence>
<keyword evidence="4" id="KW-0274">FAD</keyword>
<dbReference type="InterPro" id="IPR004017">
    <property type="entry name" value="Cys_rich_dom"/>
</dbReference>
<dbReference type="EMBL" id="CP102480">
    <property type="protein sequence ID" value="UUX51303.1"/>
    <property type="molecule type" value="Genomic_DNA"/>
</dbReference>
<keyword evidence="6" id="KW-0408">Iron</keyword>
<dbReference type="GO" id="GO:0046872">
    <property type="term" value="F:metal ion binding"/>
    <property type="evidence" value="ECO:0007669"/>
    <property type="project" value="UniProtKB-KW"/>
</dbReference>
<dbReference type="InterPro" id="IPR016164">
    <property type="entry name" value="FAD-linked_Oxase-like_C"/>
</dbReference>
<dbReference type="InterPro" id="IPR004113">
    <property type="entry name" value="FAD-bd_oxidored_4_C"/>
</dbReference>
<dbReference type="Gene3D" id="3.30.465.10">
    <property type="match status" value="1"/>
</dbReference>
<dbReference type="SUPFAM" id="SSF56176">
    <property type="entry name" value="FAD-binding/transporter-associated domain-like"/>
    <property type="match status" value="1"/>
</dbReference>
<keyword evidence="3" id="KW-0479">Metal-binding</keyword>
<dbReference type="PROSITE" id="PS51387">
    <property type="entry name" value="FAD_PCMH"/>
    <property type="match status" value="1"/>
</dbReference>
<keyword evidence="5" id="KW-0560">Oxidoreductase</keyword>
<dbReference type="PROSITE" id="PS00198">
    <property type="entry name" value="4FE4S_FER_1"/>
    <property type="match status" value="1"/>
</dbReference>
<organism evidence="9 10">
    <name type="scientific">Nisaea acidiphila</name>
    <dbReference type="NCBI Taxonomy" id="1862145"/>
    <lineage>
        <taxon>Bacteria</taxon>
        <taxon>Pseudomonadati</taxon>
        <taxon>Pseudomonadota</taxon>
        <taxon>Alphaproteobacteria</taxon>
        <taxon>Rhodospirillales</taxon>
        <taxon>Thalassobaculaceae</taxon>
        <taxon>Nisaea</taxon>
    </lineage>
</organism>
<dbReference type="InterPro" id="IPR016171">
    <property type="entry name" value="Vanillyl_alc_oxidase_C-sub2"/>
</dbReference>
<keyword evidence="2" id="KW-0285">Flavoprotein</keyword>
<evidence type="ECO:0000313" key="9">
    <source>
        <dbReference type="EMBL" id="UUX51303.1"/>
    </source>
</evidence>
<dbReference type="InterPro" id="IPR016166">
    <property type="entry name" value="FAD-bd_PCMH"/>
</dbReference>
<dbReference type="Pfam" id="PF01565">
    <property type="entry name" value="FAD_binding_4"/>
    <property type="match status" value="1"/>
</dbReference>
<dbReference type="SUPFAM" id="SSF55103">
    <property type="entry name" value="FAD-linked oxidases, C-terminal domain"/>
    <property type="match status" value="1"/>
</dbReference>
<dbReference type="KEGG" id="naci:NUH88_06310"/>
<dbReference type="Gene3D" id="3.30.70.2740">
    <property type="match status" value="1"/>
</dbReference>
<dbReference type="GO" id="GO:1903457">
    <property type="term" value="P:lactate catabolic process"/>
    <property type="evidence" value="ECO:0007669"/>
    <property type="project" value="TreeGrafter"/>
</dbReference>
<dbReference type="Pfam" id="PF02754">
    <property type="entry name" value="CCG"/>
    <property type="match status" value="1"/>
</dbReference>
<dbReference type="InterPro" id="IPR017900">
    <property type="entry name" value="4Fe4S_Fe_S_CS"/>
</dbReference>
<dbReference type="AlphaFoldDB" id="A0A9J7AVE0"/>
<accession>A0A9J7AVE0</accession>
<evidence type="ECO:0000256" key="7">
    <source>
        <dbReference type="ARBA" id="ARBA00023014"/>
    </source>
</evidence>
<evidence type="ECO:0000313" key="10">
    <source>
        <dbReference type="Proteomes" id="UP001060336"/>
    </source>
</evidence>
<dbReference type="GO" id="GO:0071949">
    <property type="term" value="F:FAD binding"/>
    <property type="evidence" value="ECO:0007669"/>
    <property type="project" value="InterPro"/>
</dbReference>
<dbReference type="PANTHER" id="PTHR11748:SF119">
    <property type="entry name" value="D-2-HYDROXYGLUTARATE DEHYDROGENASE"/>
    <property type="match status" value="1"/>
</dbReference>
<evidence type="ECO:0000256" key="4">
    <source>
        <dbReference type="ARBA" id="ARBA00022827"/>
    </source>
</evidence>
<evidence type="ECO:0000256" key="1">
    <source>
        <dbReference type="ARBA" id="ARBA00001974"/>
    </source>
</evidence>
<dbReference type="GO" id="GO:0051536">
    <property type="term" value="F:iron-sulfur cluster binding"/>
    <property type="evidence" value="ECO:0007669"/>
    <property type="project" value="UniProtKB-KW"/>
</dbReference>
<dbReference type="InterPro" id="IPR036318">
    <property type="entry name" value="FAD-bd_PCMH-like_sf"/>
</dbReference>
<reference evidence="9" key="1">
    <citation type="submission" date="2022-08" db="EMBL/GenBank/DDBJ databases">
        <title>Nisaea acidiphila sp. nov., isolated from a marine algal debris and emended description of the genus Nisaea Urios et al. 2008.</title>
        <authorList>
            <person name="Kwon K."/>
        </authorList>
    </citation>
    <scope>NUCLEOTIDE SEQUENCE</scope>
    <source>
        <strain evidence="9">MEBiC11861</strain>
    </source>
</reference>
<comment type="cofactor">
    <cofactor evidence="1">
        <name>FAD</name>
        <dbReference type="ChEBI" id="CHEBI:57692"/>
    </cofactor>
</comment>
<protein>
    <submittedName>
        <fullName evidence="9">FAD-binding protein</fullName>
    </submittedName>
</protein>
<keyword evidence="10" id="KW-1185">Reference proteome</keyword>